<feature type="transmembrane region" description="Helical" evidence="2">
    <location>
        <begin position="69"/>
        <end position="89"/>
    </location>
</feature>
<keyword evidence="2" id="KW-0812">Transmembrane</keyword>
<evidence type="ECO:0000256" key="1">
    <source>
        <dbReference type="SAM" id="MobiDB-lite"/>
    </source>
</evidence>
<keyword evidence="2" id="KW-0472">Membrane</keyword>
<feature type="compositionally biased region" description="Basic and acidic residues" evidence="1">
    <location>
        <begin position="112"/>
        <end position="130"/>
    </location>
</feature>
<reference evidence="3" key="1">
    <citation type="submission" date="2022-02" db="EMBL/GenBank/DDBJ databases">
        <authorList>
            <person name="Giguere J D."/>
        </authorList>
    </citation>
    <scope>NUCLEOTIDE SEQUENCE</scope>
    <source>
        <strain evidence="3">CCAP 1055/1</strain>
    </source>
</reference>
<proteinExistence type="predicted"/>
<sequence>MMEVRQGRLRKRPGYSVSSARPSLSIQLRPLGDSYNLMEAIDPSPLSLAAASLPPMQQSSAAMSSSSILWKYTGFMLISLFSFVVYLVMPKGLRKAYCRAGRRRYSQYPSRTEGRCPSKTSKIDPQDKGSDLQSDGTLRFTDNGNSLRLIKSSRLDETTDHQEKLMRGVLEARTNGSYAAARSPTVVHENFSNGLQNTVPAKESGADSNASSPFRGNLFRPFQTLRRAPSASHPGIPHTPNSKILNMTFERLRSRGARLVAHGVQCDPKRVWIRVDEDTWNLSWQTEFPRDVTNSSGETTVVLMRGAAHTIALANVLYVDIGKKTAALLKTTHTVPASTCFSLLTQNGSLDLQTNSKLERDATVCCLSMILDQVHETDWRRIHGASPPASELMSVNLSGIGSEAFHNTMNDI</sequence>
<accession>A0A8J9SE98</accession>
<name>A0A8J9SE98_PHATR</name>
<protein>
    <submittedName>
        <fullName evidence="3">Uncharacterized protein</fullName>
    </submittedName>
</protein>
<dbReference type="Proteomes" id="UP000836788">
    <property type="component" value="Chromosome 4"/>
</dbReference>
<dbReference type="InterPro" id="IPR011993">
    <property type="entry name" value="PH-like_dom_sf"/>
</dbReference>
<dbReference type="EMBL" id="OU594945">
    <property type="protein sequence ID" value="CAG9289434.1"/>
    <property type="molecule type" value="Genomic_DNA"/>
</dbReference>
<keyword evidence="2" id="KW-1133">Transmembrane helix</keyword>
<evidence type="ECO:0000256" key="2">
    <source>
        <dbReference type="SAM" id="Phobius"/>
    </source>
</evidence>
<organism evidence="3">
    <name type="scientific">Phaeodactylum tricornutum</name>
    <name type="common">Diatom</name>
    <dbReference type="NCBI Taxonomy" id="2850"/>
    <lineage>
        <taxon>Eukaryota</taxon>
        <taxon>Sar</taxon>
        <taxon>Stramenopiles</taxon>
        <taxon>Ochrophyta</taxon>
        <taxon>Bacillariophyta</taxon>
        <taxon>Bacillariophyceae</taxon>
        <taxon>Bacillariophycidae</taxon>
        <taxon>Naviculales</taxon>
        <taxon>Phaeodactylaceae</taxon>
        <taxon>Phaeodactylum</taxon>
    </lineage>
</organism>
<gene>
    <name evidence="3" type="ORF">PTTT1_LOCUS41654</name>
</gene>
<feature type="region of interest" description="Disordered" evidence="1">
    <location>
        <begin position="107"/>
        <end position="137"/>
    </location>
</feature>
<dbReference type="AlphaFoldDB" id="A0A8J9SE98"/>
<evidence type="ECO:0000313" key="3">
    <source>
        <dbReference type="EMBL" id="CAG9289434.1"/>
    </source>
</evidence>
<dbReference type="Gene3D" id="2.30.29.30">
    <property type="entry name" value="Pleckstrin-homology domain (PH domain)/Phosphotyrosine-binding domain (PTB)"/>
    <property type="match status" value="1"/>
</dbReference>